<evidence type="ECO:0000313" key="3">
    <source>
        <dbReference type="Proteomes" id="UP000324222"/>
    </source>
</evidence>
<dbReference type="AlphaFoldDB" id="A0A5B7DKY7"/>
<dbReference type="EMBL" id="VSRR010001057">
    <property type="protein sequence ID" value="MPC22160.1"/>
    <property type="molecule type" value="Genomic_DNA"/>
</dbReference>
<reference evidence="2 3" key="1">
    <citation type="submission" date="2019-05" db="EMBL/GenBank/DDBJ databases">
        <title>Another draft genome of Portunus trituberculatus and its Hox gene families provides insights of decapod evolution.</title>
        <authorList>
            <person name="Jeong J.-H."/>
            <person name="Song I."/>
            <person name="Kim S."/>
            <person name="Choi T."/>
            <person name="Kim D."/>
            <person name="Ryu S."/>
            <person name="Kim W."/>
        </authorList>
    </citation>
    <scope>NUCLEOTIDE SEQUENCE [LARGE SCALE GENOMIC DNA]</scope>
    <source>
        <tissue evidence="2">Muscle</tissue>
    </source>
</reference>
<keyword evidence="1" id="KW-0812">Transmembrane</keyword>
<comment type="caution">
    <text evidence="2">The sequence shown here is derived from an EMBL/GenBank/DDBJ whole genome shotgun (WGS) entry which is preliminary data.</text>
</comment>
<keyword evidence="1" id="KW-0472">Membrane</keyword>
<keyword evidence="3" id="KW-1185">Reference proteome</keyword>
<proteinExistence type="predicted"/>
<accession>A0A5B7DKY7</accession>
<sequence>MQNYALARVAMYPFQDLLSRYITRTSIETRLLLLWAHLPHSLFLLLLLLFLLFFSPPPNPDGACRNPADAFLSYLAAQDRRKK</sequence>
<organism evidence="2 3">
    <name type="scientific">Portunus trituberculatus</name>
    <name type="common">Swimming crab</name>
    <name type="synonym">Neptunus trituberculatus</name>
    <dbReference type="NCBI Taxonomy" id="210409"/>
    <lineage>
        <taxon>Eukaryota</taxon>
        <taxon>Metazoa</taxon>
        <taxon>Ecdysozoa</taxon>
        <taxon>Arthropoda</taxon>
        <taxon>Crustacea</taxon>
        <taxon>Multicrustacea</taxon>
        <taxon>Malacostraca</taxon>
        <taxon>Eumalacostraca</taxon>
        <taxon>Eucarida</taxon>
        <taxon>Decapoda</taxon>
        <taxon>Pleocyemata</taxon>
        <taxon>Brachyura</taxon>
        <taxon>Eubrachyura</taxon>
        <taxon>Portunoidea</taxon>
        <taxon>Portunidae</taxon>
        <taxon>Portuninae</taxon>
        <taxon>Portunus</taxon>
    </lineage>
</organism>
<gene>
    <name evidence="2" type="ORF">E2C01_015167</name>
</gene>
<keyword evidence="1" id="KW-1133">Transmembrane helix</keyword>
<evidence type="ECO:0000313" key="2">
    <source>
        <dbReference type="EMBL" id="MPC22160.1"/>
    </source>
</evidence>
<protein>
    <submittedName>
        <fullName evidence="2">Uncharacterized protein</fullName>
    </submittedName>
</protein>
<evidence type="ECO:0000256" key="1">
    <source>
        <dbReference type="SAM" id="Phobius"/>
    </source>
</evidence>
<dbReference type="Proteomes" id="UP000324222">
    <property type="component" value="Unassembled WGS sequence"/>
</dbReference>
<feature type="transmembrane region" description="Helical" evidence="1">
    <location>
        <begin position="31"/>
        <end position="54"/>
    </location>
</feature>
<name>A0A5B7DKY7_PORTR</name>